<feature type="transmembrane region" description="Helical" evidence="2">
    <location>
        <begin position="23"/>
        <end position="44"/>
    </location>
</feature>
<keyword evidence="2" id="KW-0812">Transmembrane</keyword>
<dbReference type="VEuPathDB" id="TriTrypDB:LpyrH10_16_1040"/>
<proteinExistence type="predicted"/>
<evidence type="ECO:0008006" key="5">
    <source>
        <dbReference type="Google" id="ProtNLM"/>
    </source>
</evidence>
<dbReference type="RefSeq" id="XP_015655984.1">
    <property type="nucleotide sequence ID" value="XM_015805371.1"/>
</dbReference>
<name>A0A0M9FWK4_LEPPY</name>
<keyword evidence="2" id="KW-1133">Transmembrane helix</keyword>
<comment type="caution">
    <text evidence="3">The sequence shown here is derived from an EMBL/GenBank/DDBJ whole genome shotgun (WGS) entry which is preliminary data.</text>
</comment>
<evidence type="ECO:0000256" key="2">
    <source>
        <dbReference type="SAM" id="Phobius"/>
    </source>
</evidence>
<dbReference type="Proteomes" id="UP000037923">
    <property type="component" value="Unassembled WGS sequence"/>
</dbReference>
<evidence type="ECO:0000256" key="1">
    <source>
        <dbReference type="SAM" id="MobiDB-lite"/>
    </source>
</evidence>
<organism evidence="3 4">
    <name type="scientific">Leptomonas pyrrhocoris</name>
    <name type="common">Firebug parasite</name>
    <dbReference type="NCBI Taxonomy" id="157538"/>
    <lineage>
        <taxon>Eukaryota</taxon>
        <taxon>Discoba</taxon>
        <taxon>Euglenozoa</taxon>
        <taxon>Kinetoplastea</taxon>
        <taxon>Metakinetoplastina</taxon>
        <taxon>Trypanosomatida</taxon>
        <taxon>Trypanosomatidae</taxon>
        <taxon>Leishmaniinae</taxon>
        <taxon>Leptomonas</taxon>
    </lineage>
</organism>
<accession>A0A0M9FWK4</accession>
<dbReference type="AlphaFoldDB" id="A0A0M9FWK4"/>
<evidence type="ECO:0000313" key="3">
    <source>
        <dbReference type="EMBL" id="KPA77545.1"/>
    </source>
</evidence>
<dbReference type="EMBL" id="LGTL01000016">
    <property type="protein sequence ID" value="KPA77545.1"/>
    <property type="molecule type" value="Genomic_DNA"/>
</dbReference>
<keyword evidence="2" id="KW-0472">Membrane</keyword>
<dbReference type="GeneID" id="26907208"/>
<gene>
    <name evidence="3" type="ORF">ABB37_06922</name>
</gene>
<feature type="region of interest" description="Disordered" evidence="1">
    <location>
        <begin position="90"/>
        <end position="110"/>
    </location>
</feature>
<reference evidence="3 4" key="1">
    <citation type="submission" date="2015-07" db="EMBL/GenBank/DDBJ databases">
        <title>High-quality genome of monoxenous trypanosomatid Leptomonas pyrrhocoris.</title>
        <authorList>
            <person name="Flegontov P."/>
            <person name="Butenko A."/>
            <person name="Firsov S."/>
            <person name="Vlcek C."/>
            <person name="Logacheva M.D."/>
            <person name="Field M."/>
            <person name="Filatov D."/>
            <person name="Flegontova O."/>
            <person name="Gerasimov E."/>
            <person name="Jackson A.P."/>
            <person name="Kelly S."/>
            <person name="Opperdoes F."/>
            <person name="O'Reilly A."/>
            <person name="Votypka J."/>
            <person name="Yurchenko V."/>
            <person name="Lukes J."/>
        </authorList>
    </citation>
    <scope>NUCLEOTIDE SEQUENCE [LARGE SCALE GENOMIC DNA]</scope>
    <source>
        <strain evidence="3">H10</strain>
    </source>
</reference>
<protein>
    <recommendedName>
        <fullName evidence="5">Transmembrane protein</fullName>
    </recommendedName>
</protein>
<feature type="transmembrane region" description="Helical" evidence="2">
    <location>
        <begin position="65"/>
        <end position="85"/>
    </location>
</feature>
<evidence type="ECO:0000313" key="4">
    <source>
        <dbReference type="Proteomes" id="UP000037923"/>
    </source>
</evidence>
<sequence>MCVSVCVRATHLSRFLRVAVDHFFFFLLRLLSFYLFSFPVLFPFQSRRFIHVCPRSVLRSFFASPMLNVLPLSLFLSICCSLLSLNRGNNVAGQTERRRGSAPHATRSEVEWKASPLPCVDVQREKARGRRRKKTI</sequence>
<keyword evidence="4" id="KW-1185">Reference proteome</keyword>